<accession>A0A0D3F4W0</accession>
<keyword evidence="2" id="KW-1185">Reference proteome</keyword>
<evidence type="ECO:0000313" key="2">
    <source>
        <dbReference type="Proteomes" id="UP000026960"/>
    </source>
</evidence>
<proteinExistence type="predicted"/>
<dbReference type="EnsemblPlants" id="OBART02G15830.1">
    <property type="protein sequence ID" value="OBART02G15830.1"/>
    <property type="gene ID" value="OBART02G15830"/>
</dbReference>
<protein>
    <submittedName>
        <fullName evidence="1">Uncharacterized protein</fullName>
    </submittedName>
</protein>
<name>A0A0D3F4W0_9ORYZ</name>
<organism evidence="1">
    <name type="scientific">Oryza barthii</name>
    <dbReference type="NCBI Taxonomy" id="65489"/>
    <lineage>
        <taxon>Eukaryota</taxon>
        <taxon>Viridiplantae</taxon>
        <taxon>Streptophyta</taxon>
        <taxon>Embryophyta</taxon>
        <taxon>Tracheophyta</taxon>
        <taxon>Spermatophyta</taxon>
        <taxon>Magnoliopsida</taxon>
        <taxon>Liliopsida</taxon>
        <taxon>Poales</taxon>
        <taxon>Poaceae</taxon>
        <taxon>BOP clade</taxon>
        <taxon>Oryzoideae</taxon>
        <taxon>Oryzeae</taxon>
        <taxon>Oryzinae</taxon>
        <taxon>Oryza</taxon>
    </lineage>
</organism>
<dbReference type="PaxDb" id="65489-OBART02G15830.1"/>
<dbReference type="AlphaFoldDB" id="A0A0D3F4W0"/>
<dbReference type="Gramene" id="OBART02G15830.1">
    <property type="protein sequence ID" value="OBART02G15830.1"/>
    <property type="gene ID" value="OBART02G15830"/>
</dbReference>
<reference evidence="1" key="1">
    <citation type="journal article" date="2009" name="Rice">
        <title>De Novo Next Generation Sequencing of Plant Genomes.</title>
        <authorList>
            <person name="Rounsley S."/>
            <person name="Marri P.R."/>
            <person name="Yu Y."/>
            <person name="He R."/>
            <person name="Sisneros N."/>
            <person name="Goicoechea J.L."/>
            <person name="Lee S.J."/>
            <person name="Angelova A."/>
            <person name="Kudrna D."/>
            <person name="Luo M."/>
            <person name="Affourtit J."/>
            <person name="Desany B."/>
            <person name="Knight J."/>
            <person name="Niazi F."/>
            <person name="Egholm M."/>
            <person name="Wing R.A."/>
        </authorList>
    </citation>
    <scope>NUCLEOTIDE SEQUENCE [LARGE SCALE GENOMIC DNA]</scope>
    <source>
        <strain evidence="1">cv. IRGC 105608</strain>
    </source>
</reference>
<dbReference type="Proteomes" id="UP000026960">
    <property type="component" value="Chromosome 2"/>
</dbReference>
<reference evidence="1" key="2">
    <citation type="submission" date="2015-03" db="UniProtKB">
        <authorList>
            <consortium name="EnsemblPlants"/>
        </authorList>
    </citation>
    <scope>IDENTIFICATION</scope>
</reference>
<sequence length="123" mass="14209">MSFPRRARLAPAVNIHRSNASPMEAVLNSRGAEELERGKRLLFVLYQRAPPPQPSAETTISMEIGHRSPELCPSRMQRESQRAGWLVEVAMRTSGEMEEARGWWIQQRRPREGWIRHPWPLNG</sequence>
<dbReference type="HOGENOM" id="CLU_2018712_0_0_1"/>
<evidence type="ECO:0000313" key="1">
    <source>
        <dbReference type="EnsemblPlants" id="OBART02G15830.1"/>
    </source>
</evidence>